<organism evidence="1 2">
    <name type="scientific">Solea senegalensis</name>
    <name type="common">Senegalese sole</name>
    <dbReference type="NCBI Taxonomy" id="28829"/>
    <lineage>
        <taxon>Eukaryota</taxon>
        <taxon>Metazoa</taxon>
        <taxon>Chordata</taxon>
        <taxon>Craniata</taxon>
        <taxon>Vertebrata</taxon>
        <taxon>Euteleostomi</taxon>
        <taxon>Actinopterygii</taxon>
        <taxon>Neopterygii</taxon>
        <taxon>Teleostei</taxon>
        <taxon>Neoteleostei</taxon>
        <taxon>Acanthomorphata</taxon>
        <taxon>Carangaria</taxon>
        <taxon>Pleuronectiformes</taxon>
        <taxon>Pleuronectoidei</taxon>
        <taxon>Soleidae</taxon>
        <taxon>Solea</taxon>
    </lineage>
</organism>
<reference evidence="1 2" key="1">
    <citation type="journal article" date="2021" name="Sci. Rep.">
        <title>Chromosome anchoring in Senegalese sole (Solea senegalensis) reveals sex-associated markers and genome rearrangements in flatfish.</title>
        <authorList>
            <person name="Guerrero-Cozar I."/>
            <person name="Gomez-Garrido J."/>
            <person name="Berbel C."/>
            <person name="Martinez-Blanch J.F."/>
            <person name="Alioto T."/>
            <person name="Claros M.G."/>
            <person name="Gagnaire P.A."/>
            <person name="Manchado M."/>
        </authorList>
    </citation>
    <scope>NUCLEOTIDE SEQUENCE [LARGE SCALE GENOMIC DNA]</scope>
    <source>
        <strain evidence="1">Sse05_10M</strain>
    </source>
</reference>
<dbReference type="Proteomes" id="UP000693946">
    <property type="component" value="Unassembled WGS sequence"/>
</dbReference>
<accession>A0AAV6PIP5</accession>
<sequence>MSSPSVTVKAAPGEENAALAGHLSCRHVAEQDAASIQRGVRLLLWFMGITSRCRQALTLSGSSSLTPSTNDRGAAALQLSNELK</sequence>
<evidence type="ECO:0000313" key="1">
    <source>
        <dbReference type="EMBL" id="KAG7466556.1"/>
    </source>
</evidence>
<dbReference type="EMBL" id="JAGKHQ010000669">
    <property type="protein sequence ID" value="KAG7466556.1"/>
    <property type="molecule type" value="Genomic_DNA"/>
</dbReference>
<proteinExistence type="predicted"/>
<evidence type="ECO:0000313" key="2">
    <source>
        <dbReference type="Proteomes" id="UP000693946"/>
    </source>
</evidence>
<name>A0AAV6PIP5_SOLSE</name>
<protein>
    <submittedName>
        <fullName evidence="1">Uncharacterized protein</fullName>
    </submittedName>
</protein>
<gene>
    <name evidence="1" type="ORF">JOB18_039427</name>
</gene>
<keyword evidence="2" id="KW-1185">Reference proteome</keyword>
<dbReference type="AlphaFoldDB" id="A0AAV6PIP5"/>
<comment type="caution">
    <text evidence="1">The sequence shown here is derived from an EMBL/GenBank/DDBJ whole genome shotgun (WGS) entry which is preliminary data.</text>
</comment>